<dbReference type="PANTHER" id="PTHR15405">
    <property type="entry name" value="PROLINE-RICH NUCLEAR RECEPTOR COACTIVATOR"/>
    <property type="match status" value="1"/>
</dbReference>
<evidence type="ECO:0000256" key="5">
    <source>
        <dbReference type="ARBA" id="ARBA00023242"/>
    </source>
</evidence>
<feature type="compositionally biased region" description="Polar residues" evidence="6">
    <location>
        <begin position="24"/>
        <end position="36"/>
    </location>
</feature>
<keyword evidence="5" id="KW-0539">Nucleus</keyword>
<feature type="region of interest" description="Disordered" evidence="6">
    <location>
        <begin position="1"/>
        <end position="96"/>
    </location>
</feature>
<evidence type="ECO:0000313" key="7">
    <source>
        <dbReference type="EMBL" id="KAK7862838.1"/>
    </source>
</evidence>
<dbReference type="GO" id="GO:0005634">
    <property type="term" value="C:nucleus"/>
    <property type="evidence" value="ECO:0007669"/>
    <property type="project" value="UniProtKB-SubCell"/>
</dbReference>
<protein>
    <recommendedName>
        <fullName evidence="9">Proline-rich nuclear receptor coactivator 2</fullName>
    </recommendedName>
</protein>
<dbReference type="Proteomes" id="UP001378592">
    <property type="component" value="Unassembled WGS sequence"/>
</dbReference>
<evidence type="ECO:0000256" key="3">
    <source>
        <dbReference type="ARBA" id="ARBA00023159"/>
    </source>
</evidence>
<accession>A0AAN9VFH0</accession>
<dbReference type="Pfam" id="PF15365">
    <property type="entry name" value="PNRC"/>
    <property type="match status" value="1"/>
</dbReference>
<evidence type="ECO:0000256" key="1">
    <source>
        <dbReference type="ARBA" id="ARBA00004123"/>
    </source>
</evidence>
<evidence type="ECO:0000256" key="4">
    <source>
        <dbReference type="ARBA" id="ARBA00023163"/>
    </source>
</evidence>
<keyword evidence="3" id="KW-0010">Activator</keyword>
<proteinExistence type="predicted"/>
<feature type="compositionally biased region" description="Polar residues" evidence="6">
    <location>
        <begin position="82"/>
        <end position="95"/>
    </location>
</feature>
<comment type="subcellular location">
    <subcellularLocation>
        <location evidence="1">Nucleus</location>
    </subcellularLocation>
</comment>
<sequence length="159" mass="17632">MKMERNSPSYNNNRSKNQVKTKTIKSSCYFSITTPARSKHRKLEVQENANCQDKRTKSSDVSSPQCPNNFTRRLGSPKLKPTSPSKEGSPRTSPTLGVFYAGAKFSEPPPPAALPKPPMHWASRIYTTNSGSFSMIPSDRADKSRDISNQLKVLLNVSA</sequence>
<keyword evidence="4" id="KW-0804">Transcription</keyword>
<dbReference type="GO" id="GO:0016071">
    <property type="term" value="P:mRNA metabolic process"/>
    <property type="evidence" value="ECO:0007669"/>
    <property type="project" value="UniProtKB-ARBA"/>
</dbReference>
<evidence type="ECO:0008006" key="9">
    <source>
        <dbReference type="Google" id="ProtNLM"/>
    </source>
</evidence>
<keyword evidence="2" id="KW-0805">Transcription regulation</keyword>
<feature type="compositionally biased region" description="Polar residues" evidence="6">
    <location>
        <begin position="1"/>
        <end position="16"/>
    </location>
</feature>
<comment type="caution">
    <text evidence="7">The sequence shown here is derived from an EMBL/GenBank/DDBJ whole genome shotgun (WGS) entry which is preliminary data.</text>
</comment>
<reference evidence="7 8" key="1">
    <citation type="submission" date="2024-03" db="EMBL/GenBank/DDBJ databases">
        <title>The genome assembly and annotation of the cricket Gryllus longicercus Weissman &amp; Gray.</title>
        <authorList>
            <person name="Szrajer S."/>
            <person name="Gray D."/>
            <person name="Ylla G."/>
        </authorList>
    </citation>
    <scope>NUCLEOTIDE SEQUENCE [LARGE SCALE GENOMIC DNA]</scope>
    <source>
        <strain evidence="7">DAG 2021-001</strain>
        <tissue evidence="7">Whole body minus gut</tissue>
    </source>
</reference>
<dbReference type="InterPro" id="IPR028322">
    <property type="entry name" value="PNRC-like_rgn"/>
</dbReference>
<organism evidence="7 8">
    <name type="scientific">Gryllus longicercus</name>
    <dbReference type="NCBI Taxonomy" id="2509291"/>
    <lineage>
        <taxon>Eukaryota</taxon>
        <taxon>Metazoa</taxon>
        <taxon>Ecdysozoa</taxon>
        <taxon>Arthropoda</taxon>
        <taxon>Hexapoda</taxon>
        <taxon>Insecta</taxon>
        <taxon>Pterygota</taxon>
        <taxon>Neoptera</taxon>
        <taxon>Polyneoptera</taxon>
        <taxon>Orthoptera</taxon>
        <taxon>Ensifera</taxon>
        <taxon>Gryllidea</taxon>
        <taxon>Grylloidea</taxon>
        <taxon>Gryllidae</taxon>
        <taxon>Gryllinae</taxon>
        <taxon>Gryllus</taxon>
    </lineage>
</organism>
<evidence type="ECO:0000313" key="8">
    <source>
        <dbReference type="Proteomes" id="UP001378592"/>
    </source>
</evidence>
<dbReference type="InterPro" id="IPR026780">
    <property type="entry name" value="PNRC1/2"/>
</dbReference>
<dbReference type="AlphaFoldDB" id="A0AAN9VFH0"/>
<feature type="compositionally biased region" description="Polar residues" evidence="6">
    <location>
        <begin position="59"/>
        <end position="71"/>
    </location>
</feature>
<evidence type="ECO:0000256" key="6">
    <source>
        <dbReference type="SAM" id="MobiDB-lite"/>
    </source>
</evidence>
<keyword evidence="8" id="KW-1185">Reference proteome</keyword>
<evidence type="ECO:0000256" key="2">
    <source>
        <dbReference type="ARBA" id="ARBA00023015"/>
    </source>
</evidence>
<name>A0AAN9VFH0_9ORTH</name>
<dbReference type="EMBL" id="JAZDUA010000255">
    <property type="protein sequence ID" value="KAK7862838.1"/>
    <property type="molecule type" value="Genomic_DNA"/>
</dbReference>
<gene>
    <name evidence="7" type="ORF">R5R35_000853</name>
</gene>